<evidence type="ECO:0008006" key="4">
    <source>
        <dbReference type="Google" id="ProtNLM"/>
    </source>
</evidence>
<evidence type="ECO:0000256" key="1">
    <source>
        <dbReference type="SAM" id="MobiDB-lite"/>
    </source>
</evidence>
<dbReference type="SUPFAM" id="SSF81606">
    <property type="entry name" value="PP2C-like"/>
    <property type="match status" value="1"/>
</dbReference>
<dbReference type="OrthoDB" id="1755431at2"/>
<protein>
    <recommendedName>
        <fullName evidence="4">PPM-type phosphatase domain-containing protein</fullName>
    </recommendedName>
</protein>
<evidence type="ECO:0000313" key="3">
    <source>
        <dbReference type="Proteomes" id="UP000053750"/>
    </source>
</evidence>
<dbReference type="EMBL" id="JFHU01000204">
    <property type="protein sequence ID" value="EXX86004.1"/>
    <property type="molecule type" value="Genomic_DNA"/>
</dbReference>
<feature type="region of interest" description="Disordered" evidence="1">
    <location>
        <begin position="151"/>
        <end position="170"/>
    </location>
</feature>
<evidence type="ECO:0000313" key="2">
    <source>
        <dbReference type="EMBL" id="EXX86004.1"/>
    </source>
</evidence>
<dbReference type="Proteomes" id="UP000053750">
    <property type="component" value="Unassembled WGS sequence"/>
</dbReference>
<name>A0A9W5W6A0_9BACL</name>
<dbReference type="RefSeq" id="WP_036584709.1">
    <property type="nucleotide sequence ID" value="NZ_KK082175.1"/>
</dbReference>
<gene>
    <name evidence="2" type="ORF">BG53_07190</name>
</gene>
<keyword evidence="3" id="KW-1185">Reference proteome</keyword>
<organism evidence="2 3">
    <name type="scientific">Paenibacillus darwinianus</name>
    <dbReference type="NCBI Taxonomy" id="1380763"/>
    <lineage>
        <taxon>Bacteria</taxon>
        <taxon>Bacillati</taxon>
        <taxon>Bacillota</taxon>
        <taxon>Bacilli</taxon>
        <taxon>Bacillales</taxon>
        <taxon>Paenibacillaceae</taxon>
        <taxon>Paenibacillus</taxon>
    </lineage>
</organism>
<sequence>MNIVHLSVQGSSPWNEDELVVKEELGVYGVIDGATSLVPFRGAGGETGGYIAAGIIAGTMHRLLDDSGTRQPAFPLTDALLEANRLLREEMMKHGIRTDRKEELWSGGGAVIRLTDTAVHYAQAGDCMLTAVYTDGTIRFVTRDQIAYRTARRTGSGRRASPRDWRPAMRSSRMCCRRSCGEGSRRTRPPATQS</sequence>
<comment type="caution">
    <text evidence="2">The sequence shown here is derived from an EMBL/GenBank/DDBJ whole genome shotgun (WGS) entry which is preliminary data.</text>
</comment>
<dbReference type="Gene3D" id="3.60.40.10">
    <property type="entry name" value="PPM-type phosphatase domain"/>
    <property type="match status" value="1"/>
</dbReference>
<dbReference type="AlphaFoldDB" id="A0A9W5W6A0"/>
<accession>A0A9W5W6A0</accession>
<reference evidence="2 3" key="1">
    <citation type="submission" date="2014-02" db="EMBL/GenBank/DDBJ databases">
        <title>Genome sequence of Paenibacillus darwinianus reveals adaptive mechanisms for survival in Antarctic soils.</title>
        <authorList>
            <person name="Dsouza M."/>
            <person name="Taylor M.W."/>
            <person name="Turner S.J."/>
            <person name="Aislabie J."/>
        </authorList>
    </citation>
    <scope>NUCLEOTIDE SEQUENCE [LARGE SCALE GENOMIC DNA]</scope>
    <source>
        <strain evidence="2 3">CE1</strain>
    </source>
</reference>
<proteinExistence type="predicted"/>
<dbReference type="InterPro" id="IPR036457">
    <property type="entry name" value="PPM-type-like_dom_sf"/>
</dbReference>